<sequence length="74" mass="7492">MSRTESLAVDVHEFDALDVFDLSATTVSVGGAHLADYGTNKCTIITSEGVITPNCNGACSCGGCGSNCCTPVCT</sequence>
<accession>A0A543AVZ0</accession>
<name>A0A543AVZ0_9ACTN</name>
<dbReference type="EMBL" id="VFOW01000001">
    <property type="protein sequence ID" value="TQL76724.1"/>
    <property type="molecule type" value="Genomic_DNA"/>
</dbReference>
<reference evidence="1 2" key="1">
    <citation type="submission" date="2019-06" db="EMBL/GenBank/DDBJ databases">
        <title>Sequencing the genomes of 1000 actinobacteria strains.</title>
        <authorList>
            <person name="Klenk H.-P."/>
        </authorList>
    </citation>
    <scope>NUCLEOTIDE SEQUENCE [LARGE SCALE GENOMIC DNA]</scope>
    <source>
        <strain evidence="1 2">DSM 45928</strain>
    </source>
</reference>
<protein>
    <submittedName>
        <fullName evidence="1">Uncharacterized protein</fullName>
    </submittedName>
</protein>
<evidence type="ECO:0000313" key="2">
    <source>
        <dbReference type="Proteomes" id="UP000317043"/>
    </source>
</evidence>
<evidence type="ECO:0000313" key="1">
    <source>
        <dbReference type="EMBL" id="TQL76724.1"/>
    </source>
</evidence>
<gene>
    <name evidence="1" type="ORF">FB566_2259</name>
</gene>
<dbReference type="AlphaFoldDB" id="A0A543AVZ0"/>
<dbReference type="Proteomes" id="UP000317043">
    <property type="component" value="Unassembled WGS sequence"/>
</dbReference>
<proteinExistence type="predicted"/>
<organism evidence="1 2">
    <name type="scientific">Stackebrandtia endophytica</name>
    <dbReference type="NCBI Taxonomy" id="1496996"/>
    <lineage>
        <taxon>Bacteria</taxon>
        <taxon>Bacillati</taxon>
        <taxon>Actinomycetota</taxon>
        <taxon>Actinomycetes</taxon>
        <taxon>Glycomycetales</taxon>
        <taxon>Glycomycetaceae</taxon>
        <taxon>Stackebrandtia</taxon>
    </lineage>
</organism>
<keyword evidence="2" id="KW-1185">Reference proteome</keyword>
<dbReference type="InParanoid" id="A0A543AVZ0"/>
<comment type="caution">
    <text evidence="1">The sequence shown here is derived from an EMBL/GenBank/DDBJ whole genome shotgun (WGS) entry which is preliminary data.</text>
</comment>